<feature type="compositionally biased region" description="Basic and acidic residues" evidence="3">
    <location>
        <begin position="274"/>
        <end position="294"/>
    </location>
</feature>
<accession>A0ABR4CZG9</accession>
<keyword evidence="1 2" id="KW-0694">RNA-binding</keyword>
<comment type="caution">
    <text evidence="5">The sequence shown here is derived from an EMBL/GenBank/DDBJ whole genome shotgun (WGS) entry which is preliminary data.</text>
</comment>
<dbReference type="InterPro" id="IPR000504">
    <property type="entry name" value="RRM_dom"/>
</dbReference>
<feature type="compositionally biased region" description="Polar residues" evidence="3">
    <location>
        <begin position="390"/>
        <end position="400"/>
    </location>
</feature>
<dbReference type="Gene3D" id="3.30.70.330">
    <property type="match status" value="1"/>
</dbReference>
<feature type="compositionally biased region" description="Basic and acidic residues" evidence="3">
    <location>
        <begin position="191"/>
        <end position="209"/>
    </location>
</feature>
<protein>
    <recommendedName>
        <fullName evidence="4">RRM domain-containing protein</fullName>
    </recommendedName>
</protein>
<feature type="compositionally biased region" description="Basic and acidic residues" evidence="3">
    <location>
        <begin position="314"/>
        <end position="326"/>
    </location>
</feature>
<dbReference type="PANTHER" id="PTHR23236:SF11">
    <property type="entry name" value="EUKARYOTIC TRANSLATION INITIATION FACTOR 4H"/>
    <property type="match status" value="1"/>
</dbReference>
<feature type="region of interest" description="Disordered" evidence="3">
    <location>
        <begin position="183"/>
        <end position="604"/>
    </location>
</feature>
<feature type="compositionally biased region" description="Basic and acidic residues" evidence="3">
    <location>
        <begin position="237"/>
        <end position="264"/>
    </location>
</feature>
<feature type="domain" description="RRM" evidence="4">
    <location>
        <begin position="115"/>
        <end position="191"/>
    </location>
</feature>
<feature type="compositionally biased region" description="Basic and acidic residues" evidence="3">
    <location>
        <begin position="492"/>
        <end position="510"/>
    </location>
</feature>
<keyword evidence="6" id="KW-1185">Reference proteome</keyword>
<gene>
    <name evidence="5" type="ORF">VTL71DRAFT_242</name>
</gene>
<evidence type="ECO:0000259" key="4">
    <source>
        <dbReference type="PROSITE" id="PS50102"/>
    </source>
</evidence>
<proteinExistence type="predicted"/>
<dbReference type="Proteomes" id="UP001595075">
    <property type="component" value="Unassembled WGS sequence"/>
</dbReference>
<feature type="compositionally biased region" description="Polar residues" evidence="3">
    <location>
        <begin position="565"/>
        <end position="583"/>
    </location>
</feature>
<evidence type="ECO:0000313" key="5">
    <source>
        <dbReference type="EMBL" id="KAL2075299.1"/>
    </source>
</evidence>
<dbReference type="PANTHER" id="PTHR23236">
    <property type="entry name" value="EUKARYOTIC TRANSLATION INITIATION FACTOR 4B/4H"/>
    <property type="match status" value="1"/>
</dbReference>
<name>A0ABR4CZG9_9HELO</name>
<feature type="compositionally biased region" description="Basic and acidic residues" evidence="3">
    <location>
        <begin position="418"/>
        <end position="466"/>
    </location>
</feature>
<evidence type="ECO:0000256" key="1">
    <source>
        <dbReference type="ARBA" id="ARBA00022884"/>
    </source>
</evidence>
<dbReference type="PROSITE" id="PS50102">
    <property type="entry name" value="RRM"/>
    <property type="match status" value="1"/>
</dbReference>
<dbReference type="SMART" id="SM00360">
    <property type="entry name" value="RRM"/>
    <property type="match status" value="1"/>
</dbReference>
<evidence type="ECO:0000313" key="6">
    <source>
        <dbReference type="Proteomes" id="UP001595075"/>
    </source>
</evidence>
<evidence type="ECO:0000256" key="3">
    <source>
        <dbReference type="SAM" id="MobiDB-lite"/>
    </source>
</evidence>
<dbReference type="InterPro" id="IPR012677">
    <property type="entry name" value="Nucleotide-bd_a/b_plait_sf"/>
</dbReference>
<dbReference type="EMBL" id="JAZHXI010000001">
    <property type="protein sequence ID" value="KAL2075299.1"/>
    <property type="molecule type" value="Genomic_DNA"/>
</dbReference>
<feature type="region of interest" description="Disordered" evidence="3">
    <location>
        <begin position="85"/>
        <end position="107"/>
    </location>
</feature>
<dbReference type="Pfam" id="PF00076">
    <property type="entry name" value="RRM_1"/>
    <property type="match status" value="1"/>
</dbReference>
<dbReference type="InterPro" id="IPR035979">
    <property type="entry name" value="RBD_domain_sf"/>
</dbReference>
<sequence>MDCSCASKLENYYPSDQLPGQSARPSVLAQRPIHLAANMAPKKKEQQKMSLGAFLTDEKMGSWADEMEDMPVYSRTGYGGGERRTYSSTTGQYGSGNAGGYSVREELPLPDKPPYTVHLGNLSFDATVGDVTDFFAGCECTNVRIIEDKLEMKPKGFGYAEFASRDGLKQSLTLNGTPFQGRNIRISVADPPKDRGDRPEAREITDWSRKGPLPDLPSRGGNERRGPERGGFGSDFGGERGERKERFPEGDGKVRDFGNWDRKGPLSPLAQAERAPREGGRPRTNDGPRAEGFRESPAAQWGEGRGQGSQDGSRPPRREFQERPPPVERAPTAAEQDNQWRSKMRPDAPAPAPKSSAPSRDGSEAPSSPAPGNALPVGRPKLNLAKRTVSEAQPSPTTAASGDAKASPFGAARPIDTAAKEKEIEAKQEAAAKEKKEAEEKAREEKREAAKAKAAEEAAEAEKKAESSQQDSEDASKPAETIETENANGNIVDDKAVKPREIVRDARPKPVETGAWRRASNGPPTPRDDIPRGPRGGRGGGRGRGEGRGGHGEGRGGPRNYEPRQYSNGRAPQSPAQASTPTGETAAMEDDGWSTVSKPKKNNRVGHGLKRLYRSIFIDRNTPYTHFRSLNLPSLLFSDDFLLALDHLNRVLRSSVQILGSSLAWRSYMFFLSGVSRTYDIYSRHVTTSSVPISCGKRLLASGVCSLPKSIFFVGFRDAALGLECGWSLLFPLLTRRTGWAIWLIDRISRA</sequence>
<organism evidence="5 6">
    <name type="scientific">Oculimacula yallundae</name>
    <dbReference type="NCBI Taxonomy" id="86028"/>
    <lineage>
        <taxon>Eukaryota</taxon>
        <taxon>Fungi</taxon>
        <taxon>Dikarya</taxon>
        <taxon>Ascomycota</taxon>
        <taxon>Pezizomycotina</taxon>
        <taxon>Leotiomycetes</taxon>
        <taxon>Helotiales</taxon>
        <taxon>Ploettnerulaceae</taxon>
        <taxon>Oculimacula</taxon>
    </lineage>
</organism>
<feature type="compositionally biased region" description="Basic and acidic residues" evidence="3">
    <location>
        <begin position="543"/>
        <end position="556"/>
    </location>
</feature>
<evidence type="ECO:0000256" key="2">
    <source>
        <dbReference type="PROSITE-ProRule" id="PRU00176"/>
    </source>
</evidence>
<reference evidence="5 6" key="1">
    <citation type="journal article" date="2024" name="Commun. Biol.">
        <title>Comparative genomic analysis of thermophilic fungi reveals convergent evolutionary adaptations and gene losses.</title>
        <authorList>
            <person name="Steindorff A.S."/>
            <person name="Aguilar-Pontes M.V."/>
            <person name="Robinson A.J."/>
            <person name="Andreopoulos B."/>
            <person name="LaButti K."/>
            <person name="Kuo A."/>
            <person name="Mondo S."/>
            <person name="Riley R."/>
            <person name="Otillar R."/>
            <person name="Haridas S."/>
            <person name="Lipzen A."/>
            <person name="Grimwood J."/>
            <person name="Schmutz J."/>
            <person name="Clum A."/>
            <person name="Reid I.D."/>
            <person name="Moisan M.C."/>
            <person name="Butler G."/>
            <person name="Nguyen T.T.M."/>
            <person name="Dewar K."/>
            <person name="Conant G."/>
            <person name="Drula E."/>
            <person name="Henrissat B."/>
            <person name="Hansel C."/>
            <person name="Singer S."/>
            <person name="Hutchinson M.I."/>
            <person name="de Vries R.P."/>
            <person name="Natvig D.O."/>
            <person name="Powell A.J."/>
            <person name="Tsang A."/>
            <person name="Grigoriev I.V."/>
        </authorList>
    </citation>
    <scope>NUCLEOTIDE SEQUENCE [LARGE SCALE GENOMIC DNA]</scope>
    <source>
        <strain evidence="5 6">CBS 494.80</strain>
    </source>
</reference>
<dbReference type="SUPFAM" id="SSF54928">
    <property type="entry name" value="RNA-binding domain, RBD"/>
    <property type="match status" value="1"/>
</dbReference>